<dbReference type="Proteomes" id="UP000808349">
    <property type="component" value="Unassembled WGS sequence"/>
</dbReference>
<dbReference type="GO" id="GO:0003676">
    <property type="term" value="F:nucleic acid binding"/>
    <property type="evidence" value="ECO:0007669"/>
    <property type="project" value="InterPro"/>
</dbReference>
<sequence length="236" mass="27003">MHPSQILFLDIETVSSVSHFNELDPHWQGLWTHKSKFQIQSDPDKPIEEIYHDRAAIFAEFGKICCISVGAIKDHQFRVKSFYGTSEIVLLTAFLSMIETHYNHAERAAFCGHNIKEFDIPFICRRAAILGLELPGILKINGKKPWELSHIIDTLELWKFGDYKHYTSLDLLAACFNLASSKSDISGKDVGDVFWVEQDLPRIARYCSQDVILTARVYYKLLNLGEIPDDMIQIIA</sequence>
<feature type="domain" description="Predicted 3'-5' exonuclease PolB-like" evidence="1">
    <location>
        <begin position="61"/>
        <end position="221"/>
    </location>
</feature>
<protein>
    <submittedName>
        <fullName evidence="2">Ribonuclease H-like domain-containing protein</fullName>
    </submittedName>
</protein>
<evidence type="ECO:0000313" key="2">
    <source>
        <dbReference type="EMBL" id="MBK9718982.1"/>
    </source>
</evidence>
<dbReference type="Pfam" id="PF10108">
    <property type="entry name" value="DNA_pol_B_exo2"/>
    <property type="match status" value="1"/>
</dbReference>
<dbReference type="Gene3D" id="3.30.420.10">
    <property type="entry name" value="Ribonuclease H-like superfamily/Ribonuclease H"/>
    <property type="match status" value="1"/>
</dbReference>
<dbReference type="EMBL" id="JADKFW010000014">
    <property type="protein sequence ID" value="MBK9718982.1"/>
    <property type="molecule type" value="Genomic_DNA"/>
</dbReference>
<evidence type="ECO:0000313" key="3">
    <source>
        <dbReference type="Proteomes" id="UP000808349"/>
    </source>
</evidence>
<reference evidence="2 3" key="1">
    <citation type="submission" date="2020-10" db="EMBL/GenBank/DDBJ databases">
        <title>Connecting structure to function with the recovery of over 1000 high-quality activated sludge metagenome-assembled genomes encoding full-length rRNA genes using long-read sequencing.</title>
        <authorList>
            <person name="Singleton C.M."/>
            <person name="Petriglieri F."/>
            <person name="Kristensen J.M."/>
            <person name="Kirkegaard R.H."/>
            <person name="Michaelsen T.Y."/>
            <person name="Andersen M.H."/>
            <person name="Karst S.M."/>
            <person name="Dueholm M.S."/>
            <person name="Nielsen P.H."/>
            <person name="Albertsen M."/>
        </authorList>
    </citation>
    <scope>NUCLEOTIDE SEQUENCE [LARGE SCALE GENOMIC DNA]</scope>
    <source>
        <strain evidence="2">Ribe_18-Q3-R11-54_BAT3C.373</strain>
    </source>
</reference>
<gene>
    <name evidence="2" type="ORF">IPO85_16005</name>
</gene>
<organism evidence="2 3">
    <name type="scientific">Candidatus Defluviibacterium haderslevense</name>
    <dbReference type="NCBI Taxonomy" id="2981993"/>
    <lineage>
        <taxon>Bacteria</taxon>
        <taxon>Pseudomonadati</taxon>
        <taxon>Bacteroidota</taxon>
        <taxon>Saprospiria</taxon>
        <taxon>Saprospirales</taxon>
        <taxon>Saprospiraceae</taxon>
        <taxon>Candidatus Defluviibacterium</taxon>
    </lineage>
</organism>
<accession>A0A9D7SAE5</accession>
<dbReference type="InterPro" id="IPR019288">
    <property type="entry name" value="3'-5'_exonuclease_PolB-like"/>
</dbReference>
<dbReference type="AlphaFoldDB" id="A0A9D7SAE5"/>
<dbReference type="InterPro" id="IPR036397">
    <property type="entry name" value="RNaseH_sf"/>
</dbReference>
<proteinExistence type="predicted"/>
<comment type="caution">
    <text evidence="2">The sequence shown here is derived from an EMBL/GenBank/DDBJ whole genome shotgun (WGS) entry which is preliminary data.</text>
</comment>
<evidence type="ECO:0000259" key="1">
    <source>
        <dbReference type="Pfam" id="PF10108"/>
    </source>
</evidence>
<dbReference type="SUPFAM" id="SSF53098">
    <property type="entry name" value="Ribonuclease H-like"/>
    <property type="match status" value="1"/>
</dbReference>
<name>A0A9D7SAE5_9BACT</name>
<dbReference type="InterPro" id="IPR012337">
    <property type="entry name" value="RNaseH-like_sf"/>
</dbReference>